<accession>A0A066YLD0</accession>
<comment type="caution">
    <text evidence="1">The sequence shown here is derived from an EMBL/GenBank/DDBJ whole genome shotgun (WGS) entry which is preliminary data.</text>
</comment>
<proteinExistence type="predicted"/>
<evidence type="ECO:0000313" key="2">
    <source>
        <dbReference type="Proteomes" id="UP000027178"/>
    </source>
</evidence>
<dbReference type="AlphaFoldDB" id="A0A066YLD0"/>
<dbReference type="Proteomes" id="UP000027178">
    <property type="component" value="Unassembled WGS sequence"/>
</dbReference>
<name>A0A066YLD0_9ACTN</name>
<protein>
    <submittedName>
        <fullName evidence="1">Uncharacterized protein</fullName>
    </submittedName>
</protein>
<reference evidence="1 2" key="1">
    <citation type="submission" date="2014-05" db="EMBL/GenBank/DDBJ databases">
        <title>Draft Genome Sequence of Kitasatospora cheerisanensis KCTC 2395.</title>
        <authorList>
            <person name="Nam D.H."/>
        </authorList>
    </citation>
    <scope>NUCLEOTIDE SEQUENCE [LARGE SCALE GENOMIC DNA]</scope>
    <source>
        <strain evidence="1 2">KCTC 2395</strain>
    </source>
</reference>
<dbReference type="PATRIC" id="fig|1348663.4.peg.6094"/>
<dbReference type="EMBL" id="JNBY01000127">
    <property type="protein sequence ID" value="KDN81982.1"/>
    <property type="molecule type" value="Genomic_DNA"/>
</dbReference>
<keyword evidence="2" id="KW-1185">Reference proteome</keyword>
<evidence type="ECO:0000313" key="1">
    <source>
        <dbReference type="EMBL" id="KDN81982.1"/>
    </source>
</evidence>
<sequence>MDLGEAMNVPELYRGLFDDAAVFPPGDLPLADAVPAHLAHRAAPYAAAVGPLLAPVDKLPELVALAPRFPIGVTVPTGRLAEALKSAAGLPLAGVEYVAGEDVRAAVAELDALLPEGVAAAVEVPRSERIEDSLDALAGTPYRAKYRTGGLSYPAFPSVAELAAFQLACAERELPYKCTAGLHHAVRHTDLGTGYEHHGFLNVLLAAGASDREQAVELLAERDGARLATAVQSLTDHQTARIRASFTAFGTCSIAEPLEDLARLGLLENS</sequence>
<dbReference type="eggNOG" id="COG0124">
    <property type="taxonomic scope" value="Bacteria"/>
</dbReference>
<dbReference type="RefSeq" id="WP_244305482.1">
    <property type="nucleotide sequence ID" value="NZ_KK853997.1"/>
</dbReference>
<dbReference type="HOGENOM" id="CLU_058236_0_0_11"/>
<organism evidence="1 2">
    <name type="scientific">Kitasatospora cheerisanensis KCTC 2395</name>
    <dbReference type="NCBI Taxonomy" id="1348663"/>
    <lineage>
        <taxon>Bacteria</taxon>
        <taxon>Bacillati</taxon>
        <taxon>Actinomycetota</taxon>
        <taxon>Actinomycetes</taxon>
        <taxon>Kitasatosporales</taxon>
        <taxon>Streptomycetaceae</taxon>
        <taxon>Kitasatospora</taxon>
    </lineage>
</organism>
<gene>
    <name evidence="1" type="ORF">KCH_62990</name>
</gene>